<dbReference type="PANTHER" id="PTHR37019:SF1">
    <property type="entry name" value="EXPERA DOMAIN-CONTAINING PROTEIN"/>
    <property type="match status" value="1"/>
</dbReference>
<dbReference type="OrthoDB" id="5313995at2759"/>
<name>A0A9Q8L7U5_PASFU</name>
<protein>
    <recommendedName>
        <fullName evidence="2">DUF7704 domain-containing protein</fullName>
    </recommendedName>
</protein>
<dbReference type="GeneID" id="71982150"/>
<dbReference type="Pfam" id="PF24803">
    <property type="entry name" value="DUF7704"/>
    <property type="match status" value="1"/>
</dbReference>
<feature type="transmembrane region" description="Helical" evidence="1">
    <location>
        <begin position="7"/>
        <end position="31"/>
    </location>
</feature>
<dbReference type="EMBL" id="CP090163">
    <property type="protein sequence ID" value="UJO12501.1"/>
    <property type="molecule type" value="Genomic_DNA"/>
</dbReference>
<keyword evidence="4" id="KW-1185">Reference proteome</keyword>
<dbReference type="InterPro" id="IPR056121">
    <property type="entry name" value="DUF7704"/>
</dbReference>
<reference evidence="3" key="2">
    <citation type="journal article" date="2022" name="Microb. Genom.">
        <title>A chromosome-scale genome assembly of the tomato pathogen Cladosporium fulvum reveals a compartmentalized genome architecture and the presence of a dispensable chromosome.</title>
        <authorList>
            <person name="Zaccaron A.Z."/>
            <person name="Chen L.H."/>
            <person name="Samaras A."/>
            <person name="Stergiopoulos I."/>
        </authorList>
    </citation>
    <scope>NUCLEOTIDE SEQUENCE</scope>
    <source>
        <strain evidence="3">Race5_Kim</strain>
    </source>
</reference>
<keyword evidence="1" id="KW-0472">Membrane</keyword>
<feature type="transmembrane region" description="Helical" evidence="1">
    <location>
        <begin position="96"/>
        <end position="113"/>
    </location>
</feature>
<gene>
    <name evidence="3" type="ORF">CLAFUR5_02272</name>
</gene>
<keyword evidence="1" id="KW-1133">Transmembrane helix</keyword>
<feature type="domain" description="DUF7704" evidence="2">
    <location>
        <begin position="6"/>
        <end position="155"/>
    </location>
</feature>
<evidence type="ECO:0000313" key="4">
    <source>
        <dbReference type="Proteomes" id="UP000756132"/>
    </source>
</evidence>
<evidence type="ECO:0000313" key="3">
    <source>
        <dbReference type="EMBL" id="UJO12501.1"/>
    </source>
</evidence>
<organism evidence="3 4">
    <name type="scientific">Passalora fulva</name>
    <name type="common">Tomato leaf mold</name>
    <name type="synonym">Cladosporium fulvum</name>
    <dbReference type="NCBI Taxonomy" id="5499"/>
    <lineage>
        <taxon>Eukaryota</taxon>
        <taxon>Fungi</taxon>
        <taxon>Dikarya</taxon>
        <taxon>Ascomycota</taxon>
        <taxon>Pezizomycotina</taxon>
        <taxon>Dothideomycetes</taxon>
        <taxon>Dothideomycetidae</taxon>
        <taxon>Mycosphaerellales</taxon>
        <taxon>Mycosphaerellaceae</taxon>
        <taxon>Fulvia</taxon>
    </lineage>
</organism>
<keyword evidence="1" id="KW-0812">Transmembrane</keyword>
<dbReference type="AlphaFoldDB" id="A0A9Q8L7U5"/>
<feature type="transmembrane region" description="Helical" evidence="1">
    <location>
        <begin position="51"/>
        <end position="75"/>
    </location>
</feature>
<dbReference type="Proteomes" id="UP000756132">
    <property type="component" value="Chromosome 1"/>
</dbReference>
<reference evidence="3" key="1">
    <citation type="submission" date="2021-12" db="EMBL/GenBank/DDBJ databases">
        <authorList>
            <person name="Zaccaron A."/>
            <person name="Stergiopoulos I."/>
        </authorList>
    </citation>
    <scope>NUCLEOTIDE SEQUENCE</scope>
    <source>
        <strain evidence="3">Race5_Kim</strain>
    </source>
</reference>
<dbReference type="KEGG" id="ffu:CLAFUR5_02272"/>
<accession>A0A9Q8L7U5</accession>
<dbReference type="RefSeq" id="XP_047756867.1">
    <property type="nucleotide sequence ID" value="XM_047901420.1"/>
</dbReference>
<sequence>MPTPTSVVPWFYTLFFLYIEPVATAVGAYYAHLDQSAYMTLTMEMARPATAGLLGVSMQESIVLTQLANMYFVFLTQIHKALNEALVLRATTDRRVWSIFLFGLLVADFGHLYSVKAVGWDVYYRFWAWNSIYWGNLGFVYIGATMRTAFLLGLGLPSTPTSRDKLKP</sequence>
<feature type="transmembrane region" description="Helical" evidence="1">
    <location>
        <begin position="133"/>
        <end position="156"/>
    </location>
</feature>
<proteinExistence type="predicted"/>
<dbReference type="PANTHER" id="PTHR37019">
    <property type="entry name" value="CHROMOSOME 1, WHOLE GENOME SHOTGUN SEQUENCE"/>
    <property type="match status" value="1"/>
</dbReference>
<evidence type="ECO:0000259" key="2">
    <source>
        <dbReference type="Pfam" id="PF24803"/>
    </source>
</evidence>
<evidence type="ECO:0000256" key="1">
    <source>
        <dbReference type="SAM" id="Phobius"/>
    </source>
</evidence>